<dbReference type="RefSeq" id="WP_114615990.1">
    <property type="nucleotide sequence ID" value="NZ_PPTO01000013.1"/>
</dbReference>
<evidence type="ECO:0000259" key="6">
    <source>
        <dbReference type="Pfam" id="PF00456"/>
    </source>
</evidence>
<dbReference type="InterPro" id="IPR049557">
    <property type="entry name" value="Transketolase_CS"/>
</dbReference>
<evidence type="ECO:0000256" key="2">
    <source>
        <dbReference type="ARBA" id="ARBA00007131"/>
    </source>
</evidence>
<dbReference type="AlphaFoldDB" id="A0A369LD45"/>
<protein>
    <submittedName>
        <fullName evidence="7">Transketolase</fullName>
    </submittedName>
</protein>
<reference evidence="7 8" key="1">
    <citation type="journal article" date="2018" name="Elife">
        <title>Discovery and characterization of a prevalent human gut bacterial enzyme sufficient for the inactivation of a family of plant toxins.</title>
        <authorList>
            <person name="Koppel N."/>
            <person name="Bisanz J.E."/>
            <person name="Pandelia M.E."/>
            <person name="Turnbaugh P.J."/>
            <person name="Balskus E.P."/>
        </authorList>
    </citation>
    <scope>NUCLEOTIDE SEQUENCE [LARGE SCALE GENOMIC DNA]</scope>
    <source>
        <strain evidence="7 8">OB21 GAM31</strain>
    </source>
</reference>
<dbReference type="Proteomes" id="UP000253975">
    <property type="component" value="Unassembled WGS sequence"/>
</dbReference>
<dbReference type="EMBL" id="PPTO01000013">
    <property type="protein sequence ID" value="RDB57022.1"/>
    <property type="molecule type" value="Genomic_DNA"/>
</dbReference>
<evidence type="ECO:0000313" key="7">
    <source>
        <dbReference type="EMBL" id="RDB57022.1"/>
    </source>
</evidence>
<comment type="cofactor">
    <cofactor evidence="1">
        <name>thiamine diphosphate</name>
        <dbReference type="ChEBI" id="CHEBI:58937"/>
    </cofactor>
</comment>
<dbReference type="GO" id="GO:0016740">
    <property type="term" value="F:transferase activity"/>
    <property type="evidence" value="ECO:0007669"/>
    <property type="project" value="UniProtKB-KW"/>
</dbReference>
<organism evidence="7 8">
    <name type="scientific">Slackia isoflavoniconvertens</name>
    <dbReference type="NCBI Taxonomy" id="572010"/>
    <lineage>
        <taxon>Bacteria</taxon>
        <taxon>Bacillati</taxon>
        <taxon>Actinomycetota</taxon>
        <taxon>Coriobacteriia</taxon>
        <taxon>Eggerthellales</taxon>
        <taxon>Eggerthellaceae</taxon>
        <taxon>Slackia</taxon>
    </lineage>
</organism>
<dbReference type="InterPro" id="IPR005474">
    <property type="entry name" value="Transketolase_N"/>
</dbReference>
<comment type="caution">
    <text evidence="7">The sequence shown here is derived from an EMBL/GenBank/DDBJ whole genome shotgun (WGS) entry which is preliminary data.</text>
</comment>
<dbReference type="PANTHER" id="PTHR47514">
    <property type="entry name" value="TRANSKETOLASE N-TERMINAL SECTION-RELATED"/>
    <property type="match status" value="1"/>
</dbReference>
<keyword evidence="4" id="KW-0479">Metal-binding</keyword>
<evidence type="ECO:0000256" key="3">
    <source>
        <dbReference type="ARBA" id="ARBA00022679"/>
    </source>
</evidence>
<sequence>MNLEELKSMAGDIRVDIVKMVAEAGSGHPGGSLSAADIMCALYFGGVLKHDAKNPKAEDRDRFLLSKGHAAPALYATLAEAGYFPKEELATLRKLHSRLQGHPDCRKLPGVEASTGSLGQGLSIAAGMALGLKLNGSESSVFTLMGDGECQEGQVWEAAMFAAHKGLDNLVAIVDHNHLQIDGRIETVCSPEDLGDKFRSFGWQVFQCDGNDMEAILATLESAKESRGGKPCVIVAETTKGKGVSFMEDQAGWHGKAPNAEQTEQALAELTANKEAK</sequence>
<evidence type="ECO:0000256" key="5">
    <source>
        <dbReference type="ARBA" id="ARBA00023052"/>
    </source>
</evidence>
<dbReference type="PROSITE" id="PS00801">
    <property type="entry name" value="TRANSKETOLASE_1"/>
    <property type="match status" value="1"/>
</dbReference>
<dbReference type="GO" id="GO:0000287">
    <property type="term" value="F:magnesium ion binding"/>
    <property type="evidence" value="ECO:0007669"/>
    <property type="project" value="UniProtKB-ARBA"/>
</dbReference>
<dbReference type="Gene3D" id="3.40.50.970">
    <property type="match status" value="1"/>
</dbReference>
<keyword evidence="5" id="KW-0786">Thiamine pyrophosphate</keyword>
<evidence type="ECO:0000256" key="1">
    <source>
        <dbReference type="ARBA" id="ARBA00001964"/>
    </source>
</evidence>
<gene>
    <name evidence="7" type="ORF">C1881_07930</name>
</gene>
<dbReference type="InterPro" id="IPR029061">
    <property type="entry name" value="THDP-binding"/>
</dbReference>
<dbReference type="SUPFAM" id="SSF52518">
    <property type="entry name" value="Thiamin diphosphate-binding fold (THDP-binding)"/>
    <property type="match status" value="1"/>
</dbReference>
<dbReference type="CDD" id="cd02012">
    <property type="entry name" value="TPP_TK"/>
    <property type="match status" value="1"/>
</dbReference>
<evidence type="ECO:0000256" key="4">
    <source>
        <dbReference type="ARBA" id="ARBA00022723"/>
    </source>
</evidence>
<dbReference type="Pfam" id="PF00456">
    <property type="entry name" value="Transketolase_N"/>
    <property type="match status" value="1"/>
</dbReference>
<name>A0A369LD45_9ACTN</name>
<feature type="domain" description="Transketolase N-terminal" evidence="6">
    <location>
        <begin position="8"/>
        <end position="271"/>
    </location>
</feature>
<dbReference type="PANTHER" id="PTHR47514:SF1">
    <property type="entry name" value="TRANSKETOLASE N-TERMINAL SECTION-RELATED"/>
    <property type="match status" value="1"/>
</dbReference>
<proteinExistence type="inferred from homology"/>
<comment type="similarity">
    <text evidence="2">Belongs to the transketolase family.</text>
</comment>
<keyword evidence="3" id="KW-0808">Transferase</keyword>
<accession>A0A369LD45</accession>
<evidence type="ECO:0000313" key="8">
    <source>
        <dbReference type="Proteomes" id="UP000253975"/>
    </source>
</evidence>